<dbReference type="Proteomes" id="UP000342249">
    <property type="component" value="Unassembled WGS sequence"/>
</dbReference>
<evidence type="ECO:0000256" key="8">
    <source>
        <dbReference type="ARBA" id="ARBA00029447"/>
    </source>
</evidence>
<evidence type="ECO:0000259" key="11">
    <source>
        <dbReference type="PROSITE" id="PS50111"/>
    </source>
</evidence>
<keyword evidence="2" id="KW-1003">Cell membrane</keyword>
<dbReference type="PROSITE" id="PS50111">
    <property type="entry name" value="CHEMOTAXIS_TRANSDUC_2"/>
    <property type="match status" value="1"/>
</dbReference>
<evidence type="ECO:0000259" key="12">
    <source>
        <dbReference type="PROSITE" id="PS50885"/>
    </source>
</evidence>
<dbReference type="SMART" id="SM00304">
    <property type="entry name" value="HAMP"/>
    <property type="match status" value="1"/>
</dbReference>
<evidence type="ECO:0000256" key="1">
    <source>
        <dbReference type="ARBA" id="ARBA00004651"/>
    </source>
</evidence>
<dbReference type="Pfam" id="PF00672">
    <property type="entry name" value="HAMP"/>
    <property type="match status" value="1"/>
</dbReference>
<dbReference type="EMBL" id="SPSF01000016">
    <property type="protein sequence ID" value="MPQ61619.1"/>
    <property type="molecule type" value="Genomic_DNA"/>
</dbReference>
<feature type="domain" description="HAMP" evidence="12">
    <location>
        <begin position="327"/>
        <end position="382"/>
    </location>
</feature>
<dbReference type="Pfam" id="PF02743">
    <property type="entry name" value="dCache_1"/>
    <property type="match status" value="1"/>
</dbReference>
<dbReference type="CDD" id="cd06225">
    <property type="entry name" value="HAMP"/>
    <property type="match status" value="1"/>
</dbReference>
<protein>
    <submittedName>
        <fullName evidence="13">Methyl-accepting chemotaxis protein</fullName>
    </submittedName>
</protein>
<evidence type="ECO:0000256" key="6">
    <source>
        <dbReference type="ARBA" id="ARBA00023136"/>
    </source>
</evidence>
<dbReference type="PANTHER" id="PTHR32089:SF112">
    <property type="entry name" value="LYSOZYME-LIKE PROTEIN-RELATED"/>
    <property type="match status" value="1"/>
</dbReference>
<evidence type="ECO:0000256" key="9">
    <source>
        <dbReference type="PROSITE-ProRule" id="PRU00284"/>
    </source>
</evidence>
<sequence length="688" mass="75348">MLSRLKSIQTQFLAVSIVIILITLLSVGGIVSIQVNNQARNDYFSNSNGQMNIVDSTINNFYSQIDKDINMMATDALVMKADKSITSYANSAEKVKMTPSKNGGLERQTYEVFKHYADNHPGTMYVYYGTEAGAYLQWPETEVPAKYDSPTKEWYKTGLSGNGSIVRTDPYVDSISNVMITSNVRSFKDANGKLLGVIGIDVKQSVISEMLNKMKIGKTGFSMIVHKTGVVLADGSNQKNNFKKLEELKIDGLNRILSADSKPFDVKINGTKYVVNPHKVSGTDWVLASFMAENELSSGASKIRTQIIIISIIMLFITIILITFSTKFITTPIKKSSKYLEVIAGGDLSQEIDPKYLARKDEIGTITNGINNMKNSLKHLVGSILNESLSIENEVTNSIKNVNLLNDNLTDISANTEELAASMEETAASSEEMSATSQEIEMAVQVIAQRTNEDAIVSAQISKRAADMKNDMNIAQRKGNDIFINTKKQLEKAIEDSKVVEQINIFSESIMQITEQTNLLALNAAIEAARAGESGRGFSVVADEIRKLAEQSKDTVLKIQDVTAKVTNSVDNLSSNSNNLLSFVSIDVANSYIGMMDLADKYTEDAKFVDELVVESSNASNQLLESVKNLLATIDGVAEAANEGAIGTTNIATKVSDVSTTSNEVMEQVLKSKESAVKLREEIKKFKI</sequence>
<evidence type="ECO:0000256" key="5">
    <source>
        <dbReference type="ARBA" id="ARBA00022989"/>
    </source>
</evidence>
<name>A0A5N7IKU9_9CLOT</name>
<dbReference type="GO" id="GO:0005886">
    <property type="term" value="C:plasma membrane"/>
    <property type="evidence" value="ECO:0007669"/>
    <property type="project" value="UniProtKB-SubCell"/>
</dbReference>
<keyword evidence="4 10" id="KW-0812">Transmembrane</keyword>
<dbReference type="RefSeq" id="WP_152751148.1">
    <property type="nucleotide sequence ID" value="NZ_SPSE01000017.1"/>
</dbReference>
<dbReference type="SMART" id="SM00283">
    <property type="entry name" value="MA"/>
    <property type="match status" value="1"/>
</dbReference>
<evidence type="ECO:0000256" key="2">
    <source>
        <dbReference type="ARBA" id="ARBA00022475"/>
    </source>
</evidence>
<organism evidence="13 14">
    <name type="scientific">Clostridium estertheticum</name>
    <dbReference type="NCBI Taxonomy" id="238834"/>
    <lineage>
        <taxon>Bacteria</taxon>
        <taxon>Bacillati</taxon>
        <taxon>Bacillota</taxon>
        <taxon>Clostridia</taxon>
        <taxon>Eubacteriales</taxon>
        <taxon>Clostridiaceae</taxon>
        <taxon>Clostridium</taxon>
    </lineage>
</organism>
<feature type="domain" description="Methyl-accepting transducer" evidence="11">
    <location>
        <begin position="401"/>
        <end position="659"/>
    </location>
</feature>
<dbReference type="InterPro" id="IPR033479">
    <property type="entry name" value="dCache_1"/>
</dbReference>
<feature type="transmembrane region" description="Helical" evidence="10">
    <location>
        <begin position="307"/>
        <end position="329"/>
    </location>
</feature>
<keyword evidence="3" id="KW-0145">Chemotaxis</keyword>
<dbReference type="InterPro" id="IPR003660">
    <property type="entry name" value="HAMP_dom"/>
</dbReference>
<dbReference type="Gene3D" id="1.10.287.950">
    <property type="entry name" value="Methyl-accepting chemotaxis protein"/>
    <property type="match status" value="1"/>
</dbReference>
<keyword evidence="5 10" id="KW-1133">Transmembrane helix</keyword>
<dbReference type="Gene3D" id="3.30.450.20">
    <property type="entry name" value="PAS domain"/>
    <property type="match status" value="1"/>
</dbReference>
<gene>
    <name evidence="13" type="ORF">E4V82_05770</name>
</gene>
<comment type="similarity">
    <text evidence="8">Belongs to the methyl-accepting chemotaxis (MCP) protein family.</text>
</comment>
<dbReference type="CDD" id="cd18773">
    <property type="entry name" value="PDC1_HK_sensor"/>
    <property type="match status" value="1"/>
</dbReference>
<accession>A0A5N7IKU9</accession>
<evidence type="ECO:0000313" key="13">
    <source>
        <dbReference type="EMBL" id="MPQ61619.1"/>
    </source>
</evidence>
<dbReference type="SUPFAM" id="SSF58104">
    <property type="entry name" value="Methyl-accepting chemotaxis protein (MCP) signaling domain"/>
    <property type="match status" value="1"/>
</dbReference>
<dbReference type="Pfam" id="PF00015">
    <property type="entry name" value="MCPsignal"/>
    <property type="match status" value="1"/>
</dbReference>
<reference evidence="13 14" key="1">
    <citation type="journal article" date="2019" name="Lett. Appl. Microbiol.">
        <title>A case of 'blown pack' spoilage of vacuum-packaged pork likely associated with Clostridium estertheticum in Canada.</title>
        <authorList>
            <person name="Zhang P."/>
            <person name="Ward P."/>
            <person name="McMullen L.M."/>
            <person name="Yang X."/>
        </authorList>
    </citation>
    <scope>NUCLEOTIDE SEQUENCE [LARGE SCALE GENOMIC DNA]</scope>
    <source>
        <strain evidence="13 14">MA19</strain>
    </source>
</reference>
<evidence type="ECO:0000256" key="10">
    <source>
        <dbReference type="SAM" id="Phobius"/>
    </source>
</evidence>
<dbReference type="PROSITE" id="PS50885">
    <property type="entry name" value="HAMP"/>
    <property type="match status" value="1"/>
</dbReference>
<dbReference type="CDD" id="cd12912">
    <property type="entry name" value="PDC2_MCP_like"/>
    <property type="match status" value="1"/>
</dbReference>
<evidence type="ECO:0000256" key="7">
    <source>
        <dbReference type="ARBA" id="ARBA00023224"/>
    </source>
</evidence>
<proteinExistence type="inferred from homology"/>
<dbReference type="InterPro" id="IPR004089">
    <property type="entry name" value="MCPsignal_dom"/>
</dbReference>
<comment type="caution">
    <text evidence="13">The sequence shown here is derived from an EMBL/GenBank/DDBJ whole genome shotgun (WGS) entry which is preliminary data.</text>
</comment>
<dbReference type="GO" id="GO:0007165">
    <property type="term" value="P:signal transduction"/>
    <property type="evidence" value="ECO:0007669"/>
    <property type="project" value="UniProtKB-KW"/>
</dbReference>
<dbReference type="GO" id="GO:0006935">
    <property type="term" value="P:chemotaxis"/>
    <property type="evidence" value="ECO:0007669"/>
    <property type="project" value="UniProtKB-KW"/>
</dbReference>
<keyword evidence="6 10" id="KW-0472">Membrane</keyword>
<dbReference type="PANTHER" id="PTHR32089">
    <property type="entry name" value="METHYL-ACCEPTING CHEMOTAXIS PROTEIN MCPB"/>
    <property type="match status" value="1"/>
</dbReference>
<feature type="transmembrane region" description="Helical" evidence="10">
    <location>
        <begin position="12"/>
        <end position="33"/>
    </location>
</feature>
<keyword evidence="7 9" id="KW-0807">Transducer</keyword>
<evidence type="ECO:0000313" key="14">
    <source>
        <dbReference type="Proteomes" id="UP000342249"/>
    </source>
</evidence>
<comment type="subcellular location">
    <subcellularLocation>
        <location evidence="1">Cell membrane</location>
        <topology evidence="1">Multi-pass membrane protein</topology>
    </subcellularLocation>
</comment>
<evidence type="ECO:0000256" key="3">
    <source>
        <dbReference type="ARBA" id="ARBA00022500"/>
    </source>
</evidence>
<dbReference type="AlphaFoldDB" id="A0A5N7IKU9"/>
<evidence type="ECO:0000256" key="4">
    <source>
        <dbReference type="ARBA" id="ARBA00022692"/>
    </source>
</evidence>